<feature type="compositionally biased region" description="Low complexity" evidence="1">
    <location>
        <begin position="302"/>
        <end position="317"/>
    </location>
</feature>
<feature type="region of interest" description="Disordered" evidence="1">
    <location>
        <begin position="170"/>
        <end position="262"/>
    </location>
</feature>
<evidence type="ECO:0000313" key="2">
    <source>
        <dbReference type="EMBL" id="WWC92289.1"/>
    </source>
</evidence>
<accession>A0AAX4K571</accession>
<dbReference type="GeneID" id="91097912"/>
<evidence type="ECO:0000256" key="1">
    <source>
        <dbReference type="SAM" id="MobiDB-lite"/>
    </source>
</evidence>
<evidence type="ECO:0000313" key="3">
    <source>
        <dbReference type="Proteomes" id="UP001355207"/>
    </source>
</evidence>
<name>A0AAX4K571_9TREE</name>
<feature type="region of interest" description="Disordered" evidence="1">
    <location>
        <begin position="438"/>
        <end position="973"/>
    </location>
</feature>
<reference evidence="2 3" key="1">
    <citation type="submission" date="2024-01" db="EMBL/GenBank/DDBJ databases">
        <title>Comparative genomics of Cryptococcus and Kwoniella reveals pathogenesis evolution and contrasting modes of karyotype evolution via chromosome fusion or intercentromeric recombination.</title>
        <authorList>
            <person name="Coelho M.A."/>
            <person name="David-Palma M."/>
            <person name="Shea T."/>
            <person name="Bowers K."/>
            <person name="McGinley-Smith S."/>
            <person name="Mohammad A.W."/>
            <person name="Gnirke A."/>
            <person name="Yurkov A.M."/>
            <person name="Nowrousian M."/>
            <person name="Sun S."/>
            <person name="Cuomo C.A."/>
            <person name="Heitman J."/>
        </authorList>
    </citation>
    <scope>NUCLEOTIDE SEQUENCE [LARGE SCALE GENOMIC DNA]</scope>
    <source>
        <strain evidence="2 3">CBS 6074</strain>
    </source>
</reference>
<dbReference type="RefSeq" id="XP_066079051.1">
    <property type="nucleotide sequence ID" value="XM_066222954.1"/>
</dbReference>
<feature type="region of interest" description="Disordered" evidence="1">
    <location>
        <begin position="1555"/>
        <end position="1633"/>
    </location>
</feature>
<feature type="compositionally biased region" description="Acidic residues" evidence="1">
    <location>
        <begin position="783"/>
        <end position="827"/>
    </location>
</feature>
<protein>
    <submittedName>
        <fullName evidence="2">Uncharacterized protein</fullName>
    </submittedName>
</protein>
<feature type="compositionally biased region" description="Low complexity" evidence="1">
    <location>
        <begin position="491"/>
        <end position="506"/>
    </location>
</feature>
<feature type="compositionally biased region" description="Polar residues" evidence="1">
    <location>
        <begin position="318"/>
        <end position="333"/>
    </location>
</feature>
<feature type="compositionally biased region" description="Low complexity" evidence="1">
    <location>
        <begin position="444"/>
        <end position="456"/>
    </location>
</feature>
<dbReference type="EMBL" id="CP144107">
    <property type="protein sequence ID" value="WWC92289.1"/>
    <property type="molecule type" value="Genomic_DNA"/>
</dbReference>
<feature type="region of interest" description="Disordered" evidence="1">
    <location>
        <begin position="293"/>
        <end position="426"/>
    </location>
</feature>
<feature type="compositionally biased region" description="Polar residues" evidence="1">
    <location>
        <begin position="851"/>
        <end position="867"/>
    </location>
</feature>
<feature type="compositionally biased region" description="Polar residues" evidence="1">
    <location>
        <begin position="716"/>
        <end position="735"/>
    </location>
</feature>
<feature type="compositionally biased region" description="Basic and acidic residues" evidence="1">
    <location>
        <begin position="184"/>
        <end position="200"/>
    </location>
</feature>
<feature type="compositionally biased region" description="Polar residues" evidence="1">
    <location>
        <begin position="204"/>
        <end position="238"/>
    </location>
</feature>
<organism evidence="2 3">
    <name type="scientific">Kwoniella dendrophila CBS 6074</name>
    <dbReference type="NCBI Taxonomy" id="1295534"/>
    <lineage>
        <taxon>Eukaryota</taxon>
        <taxon>Fungi</taxon>
        <taxon>Dikarya</taxon>
        <taxon>Basidiomycota</taxon>
        <taxon>Agaricomycotina</taxon>
        <taxon>Tremellomycetes</taxon>
        <taxon>Tremellales</taxon>
        <taxon>Cryptococcaceae</taxon>
        <taxon>Kwoniella</taxon>
    </lineage>
</organism>
<feature type="compositionally biased region" description="Polar residues" evidence="1">
    <location>
        <begin position="252"/>
        <end position="261"/>
    </location>
</feature>
<feature type="compositionally biased region" description="Polar residues" evidence="1">
    <location>
        <begin position="78"/>
        <end position="110"/>
    </location>
</feature>
<proteinExistence type="predicted"/>
<feature type="region of interest" description="Disordered" evidence="1">
    <location>
        <begin position="1"/>
        <end position="31"/>
    </location>
</feature>
<feature type="compositionally biased region" description="Polar residues" evidence="1">
    <location>
        <begin position="627"/>
        <end position="639"/>
    </location>
</feature>
<feature type="compositionally biased region" description="Polar residues" evidence="1">
    <location>
        <begin position="405"/>
        <end position="421"/>
    </location>
</feature>
<sequence>MSGPSGPLRPASSNSRLPSHTPEIPDLPINPTDFFARLTEFKDRVAGPSLSDTQSRKKEKKSRLPTSSSFMQIPGPSHLSNLPTTQRIPNSSQSNPSRTSIPQRSFTNRPTLDVSEAIDLTENRGNRNKGKAKAIEPIDLTLTDTDEEAPVATKKKQSVLGSNSSGSIIILDNNMQPETVSSKDGSRLKGKSRIEIDPKRTTPGYFSSQAGPSRIKTINPTSDISPRKFPSTQISNRARPSIGSLPRRPLLTPSSYNSKGLSSGEAIDLCSNSSGSSPPNSTLPLIAPTSIKKSLSQRELSRSGSSNSLTFSTSGMSPSQKPSLQHRMNSQQLDAALAEQRRNNEKRGETRNELSESQNVMKSGRTLGRSISRESLGLGLSLNTPNRIQGKSPLKNVVPLPNPQLPSDQTTKETATPQNSAKAKDRLPGFASYLNASDRSPWLQSSSQQVPYSSSKKSTRQRSSIEKHPSSTKSATAQSSVKSIFAPRNDPTSSSNTSTPTPALSPKKQSKLNLSATSQRQRRSGSSASAINRSVGRSDNADSSEDEDEQSYRPKSAHRHSSKQKSSPEPHTRTSSRSRPEPGAYKLPEMDTNIHDWPRTESTHSAGGSMRKALAKGKEKEKGLDISTENDSNHDQQPNKPKVKEKSKTKQNRPTQQILDSQLRSSRPIGATSNTTTKVSPHKKPVSPIKRTNAPTNRPSTPNTTNMSRTSTNSSALTSLPSQTPTPQKNRNNGYSKEGYKPSPVKSLSASPVKGKPFQRLVGTETPIPKTTSNEDRPPQVDVENEIIADDIFAEFEDFQWAASDDEGSNQEDVPQEETSEAADSNEADQNGKSKETTSTSNDAQLPEPTTPRSSQKRSNPAVSPTSSHKRRAMVERYDQMEKDEQLRLAEEKKEEEERERQLESGFKNLLENQEEHEDEGGDLAGFLDDIASKPTPKEKPPSPVKPDMASAVHSRAESRKAKEEAAKLARQRAKVEANRKVALAERMKKAKGENREFDKLMKEMESGKDFEDALKEISANNNKNKRDQDAYPTPETELDLEDDHMDLDMDFDMNADVSLQNDGLGLDIHLDELEHIGNKTLTTTNIDHFDSLVDSIRKEGLQLDDSLIKDAKAGLMNKKNKHKQGLDWEGFWNNDSPKPGTAHFQKIIPFNLVGEDPISIMINDITKQSDLDELALVFTSGAVSFIQNGKRELGVALIKNAILSSEKSWAWTALNSFSNILQDDEYFSIDDINSFRCIALQLLHDLGGRKSILALLPELMESSTPELPSDITTAREACCALILVILNALLRLTSKPEVPLDLQSEESLKTSVLSWIRILMLLSIDNSATSALRRTISETIQAIFDYTFSRTENLNKYAATVAHFIAKSTAEYDASVHVALLQSIIQANDEIGKVKRWLAMEYLLPGTLDKVIKMDKFPPVPPVEYLMKSIERIFDLINPPNRDQLPDYDEIDRLITFLYASMSDMDTLVEEQNIDFDKPDNLIMDDKSMKDLMGDCEIEKIREGLRRCRDKIPEQSDGSYRSTVKARLHQLHEITRLTLTLSIKKRIRAKKLGKGLKIGPKGQTKLDFSSSSSKHNERGIQMEKSNSNISSSSNKSNNPNNGKNSTENLLDKEESEDWIGKGESEDVERMLA</sequence>
<feature type="compositionally biased region" description="Basic and acidic residues" evidence="1">
    <location>
        <begin position="955"/>
        <end position="973"/>
    </location>
</feature>
<keyword evidence="3" id="KW-1185">Reference proteome</keyword>
<feature type="compositionally biased region" description="Polar residues" evidence="1">
    <location>
        <begin position="471"/>
        <end position="482"/>
    </location>
</feature>
<feature type="compositionally biased region" description="Acidic residues" evidence="1">
    <location>
        <begin position="913"/>
        <end position="922"/>
    </location>
</feature>
<feature type="compositionally biased region" description="Basic and acidic residues" evidence="1">
    <location>
        <begin position="1619"/>
        <end position="1633"/>
    </location>
</feature>
<feature type="compositionally biased region" description="Low complexity" evidence="1">
    <location>
        <begin position="1585"/>
        <end position="1606"/>
    </location>
</feature>
<feature type="region of interest" description="Disordered" evidence="1">
    <location>
        <begin position="44"/>
        <end position="132"/>
    </location>
</feature>
<dbReference type="Proteomes" id="UP001355207">
    <property type="component" value="Chromosome 10"/>
</dbReference>
<feature type="compositionally biased region" description="Basic and acidic residues" evidence="1">
    <location>
        <begin position="588"/>
        <end position="602"/>
    </location>
</feature>
<feature type="compositionally biased region" description="Polar residues" evidence="1">
    <location>
        <begin position="652"/>
        <end position="679"/>
    </location>
</feature>
<gene>
    <name evidence="2" type="ORF">L201_007243</name>
</gene>
<feature type="compositionally biased region" description="Low complexity" evidence="1">
    <location>
        <begin position="515"/>
        <end position="530"/>
    </location>
</feature>
<feature type="compositionally biased region" description="Low complexity" evidence="1">
    <location>
        <begin position="692"/>
        <end position="715"/>
    </location>
</feature>
<feature type="compositionally biased region" description="Basic and acidic residues" evidence="1">
    <location>
        <begin position="873"/>
        <end position="893"/>
    </location>
</feature>
<feature type="compositionally biased region" description="Basic and acidic residues" evidence="1">
    <location>
        <begin position="339"/>
        <end position="354"/>
    </location>
</feature>